<evidence type="ECO:0000313" key="2">
    <source>
        <dbReference type="Proteomes" id="UP000785679"/>
    </source>
</evidence>
<name>A0A8J8SZL1_HALGN</name>
<accession>A0A8J8SZL1</accession>
<dbReference type="Proteomes" id="UP000785679">
    <property type="component" value="Unassembled WGS sequence"/>
</dbReference>
<reference evidence="1" key="1">
    <citation type="submission" date="2019-06" db="EMBL/GenBank/DDBJ databases">
        <authorList>
            <person name="Zheng W."/>
        </authorList>
    </citation>
    <scope>NUCLEOTIDE SEQUENCE</scope>
    <source>
        <strain evidence="1">QDHG01</strain>
    </source>
</reference>
<protein>
    <submittedName>
        <fullName evidence="1">Uncharacterized protein</fullName>
    </submittedName>
</protein>
<comment type="caution">
    <text evidence="1">The sequence shown here is derived from an EMBL/GenBank/DDBJ whole genome shotgun (WGS) entry which is preliminary data.</text>
</comment>
<organism evidence="1 2">
    <name type="scientific">Halteria grandinella</name>
    <dbReference type="NCBI Taxonomy" id="5974"/>
    <lineage>
        <taxon>Eukaryota</taxon>
        <taxon>Sar</taxon>
        <taxon>Alveolata</taxon>
        <taxon>Ciliophora</taxon>
        <taxon>Intramacronucleata</taxon>
        <taxon>Spirotrichea</taxon>
        <taxon>Stichotrichia</taxon>
        <taxon>Sporadotrichida</taxon>
        <taxon>Halteriidae</taxon>
        <taxon>Halteria</taxon>
    </lineage>
</organism>
<keyword evidence="2" id="KW-1185">Reference proteome</keyword>
<sequence>MFKHKNIILQMQLDFSKLICRHCSQCYNLNDREPMTMTCCSTEACQKCFRFKLCNGQHSYRGEQSITQRQTNSQKIIMLGSLKNLKRFVCHGCKVRTVEYYCGKEQVFLCLQCLVKSCKSHADEWEELTNEDLKQLGNKLKDWPEGALFSQRIREIGRDLLDTSTVIINEDLSKLVGGLRKLNELEVNDQTDKGDEAQTEDLTKSDYIELPQDKKGEVEQLGIKLAEILKL</sequence>
<dbReference type="EMBL" id="RRYP01013531">
    <property type="protein sequence ID" value="TNV76460.1"/>
    <property type="molecule type" value="Genomic_DNA"/>
</dbReference>
<proteinExistence type="predicted"/>
<evidence type="ECO:0000313" key="1">
    <source>
        <dbReference type="EMBL" id="TNV76460.1"/>
    </source>
</evidence>
<dbReference type="AlphaFoldDB" id="A0A8J8SZL1"/>
<gene>
    <name evidence="1" type="ORF">FGO68_gene17724</name>
</gene>